<proteinExistence type="predicted"/>
<dbReference type="AlphaFoldDB" id="A0AAI9UZ28"/>
<evidence type="ECO:0008006" key="4">
    <source>
        <dbReference type="Google" id="ProtNLM"/>
    </source>
</evidence>
<name>A0AAI9UZ28_9PEZI</name>
<sequence>MSTYALLILPLTLNAAQVAFNNTARTRSSSEEEVGGGDEAERLCDKLFNLCFPSSRVSPPAPVNGQSVVGAPYLLPRPLAIQSGKQDEIKVAQRGCHLPGTPG</sequence>
<reference evidence="2 3" key="1">
    <citation type="submission" date="2016-10" db="EMBL/GenBank/DDBJ databases">
        <title>The genome sequence of Colletotrichum fioriniae PJ7.</title>
        <authorList>
            <person name="Baroncelli R."/>
        </authorList>
    </citation>
    <scope>NUCLEOTIDE SEQUENCE [LARGE SCALE GENOMIC DNA]</scope>
    <source>
        <strain evidence="2">Col 31</strain>
    </source>
</reference>
<keyword evidence="3" id="KW-1185">Reference proteome</keyword>
<evidence type="ECO:0000313" key="2">
    <source>
        <dbReference type="EMBL" id="KAK1467497.1"/>
    </source>
</evidence>
<comment type="caution">
    <text evidence="2">The sequence shown here is derived from an EMBL/GenBank/DDBJ whole genome shotgun (WGS) entry which is preliminary data.</text>
</comment>
<evidence type="ECO:0000313" key="3">
    <source>
        <dbReference type="Proteomes" id="UP001239795"/>
    </source>
</evidence>
<gene>
    <name evidence="2" type="ORF">CMEL01_11490</name>
</gene>
<protein>
    <recommendedName>
        <fullName evidence="4">Secreted protein</fullName>
    </recommendedName>
</protein>
<accession>A0AAI9UZ28</accession>
<feature type="chain" id="PRO_5042477602" description="Secreted protein" evidence="1">
    <location>
        <begin position="17"/>
        <end position="103"/>
    </location>
</feature>
<dbReference type="Proteomes" id="UP001239795">
    <property type="component" value="Unassembled WGS sequence"/>
</dbReference>
<evidence type="ECO:0000256" key="1">
    <source>
        <dbReference type="SAM" id="SignalP"/>
    </source>
</evidence>
<dbReference type="EMBL" id="MLGG01000002">
    <property type="protein sequence ID" value="KAK1467497.1"/>
    <property type="molecule type" value="Genomic_DNA"/>
</dbReference>
<keyword evidence="1" id="KW-0732">Signal</keyword>
<feature type="signal peptide" evidence="1">
    <location>
        <begin position="1"/>
        <end position="16"/>
    </location>
</feature>
<organism evidence="2 3">
    <name type="scientific">Colletotrichum melonis</name>
    <dbReference type="NCBI Taxonomy" id="1209925"/>
    <lineage>
        <taxon>Eukaryota</taxon>
        <taxon>Fungi</taxon>
        <taxon>Dikarya</taxon>
        <taxon>Ascomycota</taxon>
        <taxon>Pezizomycotina</taxon>
        <taxon>Sordariomycetes</taxon>
        <taxon>Hypocreomycetidae</taxon>
        <taxon>Glomerellales</taxon>
        <taxon>Glomerellaceae</taxon>
        <taxon>Colletotrichum</taxon>
        <taxon>Colletotrichum acutatum species complex</taxon>
    </lineage>
</organism>